<dbReference type="SUPFAM" id="SSF55781">
    <property type="entry name" value="GAF domain-like"/>
    <property type="match status" value="1"/>
</dbReference>
<evidence type="ECO:0000259" key="1">
    <source>
        <dbReference type="Pfam" id="PF13185"/>
    </source>
</evidence>
<dbReference type="EMBL" id="JACHDN010000001">
    <property type="protein sequence ID" value="MBB5471326.1"/>
    <property type="molecule type" value="Genomic_DNA"/>
</dbReference>
<feature type="domain" description="GAF" evidence="1">
    <location>
        <begin position="45"/>
        <end position="137"/>
    </location>
</feature>
<dbReference type="EMBL" id="BJVQ01000043">
    <property type="protein sequence ID" value="GEL47635.1"/>
    <property type="molecule type" value="Genomic_DNA"/>
</dbReference>
<dbReference type="InterPro" id="IPR003018">
    <property type="entry name" value="GAF"/>
</dbReference>
<organism evidence="2 4">
    <name type="scientific">Cellulomonas hominis</name>
    <dbReference type="NCBI Taxonomy" id="156981"/>
    <lineage>
        <taxon>Bacteria</taxon>
        <taxon>Bacillati</taxon>
        <taxon>Actinomycetota</taxon>
        <taxon>Actinomycetes</taxon>
        <taxon>Micrococcales</taxon>
        <taxon>Cellulomonadaceae</taxon>
        <taxon>Cellulomonas</taxon>
    </lineage>
</organism>
<reference evidence="2 4" key="1">
    <citation type="submission" date="2019-07" db="EMBL/GenBank/DDBJ databases">
        <title>Whole genome shotgun sequence of Cellulomonas hominis NBRC 16055.</title>
        <authorList>
            <person name="Hosoyama A."/>
            <person name="Uohara A."/>
            <person name="Ohji S."/>
            <person name="Ichikawa N."/>
        </authorList>
    </citation>
    <scope>NUCLEOTIDE SEQUENCE [LARGE SCALE GENOMIC DNA]</scope>
    <source>
        <strain evidence="2 4">NBRC 16055</strain>
    </source>
</reference>
<evidence type="ECO:0000313" key="3">
    <source>
        <dbReference type="EMBL" id="MBB5471326.1"/>
    </source>
</evidence>
<evidence type="ECO:0000313" key="2">
    <source>
        <dbReference type="EMBL" id="GEL47635.1"/>
    </source>
</evidence>
<accession>A0A511FEG5</accession>
<evidence type="ECO:0000313" key="5">
    <source>
        <dbReference type="Proteomes" id="UP000564629"/>
    </source>
</evidence>
<dbReference type="OrthoDB" id="3688893at2"/>
<evidence type="ECO:0000313" key="4">
    <source>
        <dbReference type="Proteomes" id="UP000321723"/>
    </source>
</evidence>
<comment type="caution">
    <text evidence="2">The sequence shown here is derived from an EMBL/GenBank/DDBJ whole genome shotgun (WGS) entry which is preliminary data.</text>
</comment>
<keyword evidence="4" id="KW-1185">Reference proteome</keyword>
<protein>
    <recommendedName>
        <fullName evidence="1">GAF domain-containing protein</fullName>
    </recommendedName>
</protein>
<dbReference type="AlphaFoldDB" id="A0A511FEG5"/>
<name>A0A511FEG5_9CELL</name>
<dbReference type="Pfam" id="PF13185">
    <property type="entry name" value="GAF_2"/>
    <property type="match status" value="1"/>
</dbReference>
<gene>
    <name evidence="2" type="ORF">CHO01_27510</name>
    <name evidence="3" type="ORF">HNR08_000062</name>
</gene>
<sequence>MRHFGADEEAQMLEMYDRDGSFAHLDAFAEGASARLRVPTECSIIVRQVHLLRYAASSGERAAHCDKVEIAAGEGPCVTAIQQLRGELVLDVAADERWPAWRSAALDRGFRSAAALPAIVDADTTVALNLYSEALDPWERDALVGMDRYVQEIAEAIRTRGITPAP</sequence>
<dbReference type="Proteomes" id="UP000321723">
    <property type="component" value="Unassembled WGS sequence"/>
</dbReference>
<dbReference type="RefSeq" id="WP_146838906.1">
    <property type="nucleotide sequence ID" value="NZ_BJVQ01000043.1"/>
</dbReference>
<dbReference type="Proteomes" id="UP000564629">
    <property type="component" value="Unassembled WGS sequence"/>
</dbReference>
<dbReference type="Gene3D" id="3.30.450.40">
    <property type="match status" value="1"/>
</dbReference>
<reference evidence="3 5" key="2">
    <citation type="submission" date="2020-08" db="EMBL/GenBank/DDBJ databases">
        <title>Sequencing the genomes of 1000 actinobacteria strains.</title>
        <authorList>
            <person name="Klenk H.-P."/>
        </authorList>
    </citation>
    <scope>NUCLEOTIDE SEQUENCE [LARGE SCALE GENOMIC DNA]</scope>
    <source>
        <strain evidence="3 5">DSM 9581</strain>
    </source>
</reference>
<dbReference type="InterPro" id="IPR029016">
    <property type="entry name" value="GAF-like_dom_sf"/>
</dbReference>
<proteinExistence type="predicted"/>